<evidence type="ECO:0000256" key="5">
    <source>
        <dbReference type="ARBA" id="ARBA00022842"/>
    </source>
</evidence>
<evidence type="ECO:0000313" key="9">
    <source>
        <dbReference type="EMBL" id="QFZ86712.1"/>
    </source>
</evidence>
<proteinExistence type="predicted"/>
<dbReference type="SUPFAM" id="SSF53098">
    <property type="entry name" value="Ribonuclease H-like"/>
    <property type="match status" value="1"/>
</dbReference>
<keyword evidence="4 9" id="KW-0269">Exonuclease</keyword>
<dbReference type="SMART" id="SM00474">
    <property type="entry name" value="35EXOc"/>
    <property type="match status" value="1"/>
</dbReference>
<dbReference type="GO" id="GO:0003676">
    <property type="term" value="F:nucleic acid binding"/>
    <property type="evidence" value="ECO:0007669"/>
    <property type="project" value="InterPro"/>
</dbReference>
<keyword evidence="3" id="KW-0378">Hydrolase</keyword>
<evidence type="ECO:0000259" key="8">
    <source>
        <dbReference type="SMART" id="SM00474"/>
    </source>
</evidence>
<dbReference type="EMBL" id="CP045644">
    <property type="protein sequence ID" value="QFZ86712.1"/>
    <property type="molecule type" value="Genomic_DNA"/>
</dbReference>
<sequence length="209" mass="23331">MNEQNNDNNPSHRLPPLPEREQIALLDPFDSLELKDIVVVSSLAEAERAADELLTAGVAGFDTESRPTFAKNEVSTGPHVVQFATRDTAWLFQLHRDECNHVVAGLLASTELRKVGFGLSSDLSMIRLRLAIAPQAVFDIDDEFRRRGYRRSVGVKTAVALMFNQRFAKSRKATTSNWAHKQLSESQIRYAANDAYASLRVFDALFPNG</sequence>
<dbReference type="Pfam" id="PF01612">
    <property type="entry name" value="DNA_pol_A_exo1"/>
    <property type="match status" value="1"/>
</dbReference>
<protein>
    <recommendedName>
        <fullName evidence="6">3'-5' exonuclease</fullName>
    </recommendedName>
    <alternativeName>
        <fullName evidence="7">Werner Syndrome-like exonuclease</fullName>
    </alternativeName>
</protein>
<dbReference type="Proteomes" id="UP000326780">
    <property type="component" value="Chromosome"/>
</dbReference>
<reference evidence="9 10" key="1">
    <citation type="submission" date="2019-10" db="EMBL/GenBank/DDBJ databases">
        <title>Complete genome sequence of Variovorax paradoxus 5C-2.</title>
        <authorList>
            <person name="Gogoleva N.E."/>
            <person name="Balkin A.S."/>
        </authorList>
    </citation>
    <scope>NUCLEOTIDE SEQUENCE [LARGE SCALE GENOMIC DNA]</scope>
    <source>
        <strain evidence="9 10">5C-2</strain>
    </source>
</reference>
<evidence type="ECO:0000256" key="1">
    <source>
        <dbReference type="ARBA" id="ARBA00022722"/>
    </source>
</evidence>
<keyword evidence="2" id="KW-0479">Metal-binding</keyword>
<dbReference type="InterPro" id="IPR002562">
    <property type="entry name" value="3'-5'_exonuclease_dom"/>
</dbReference>
<keyword evidence="5" id="KW-0460">Magnesium</keyword>
<evidence type="ECO:0000256" key="2">
    <source>
        <dbReference type="ARBA" id="ARBA00022723"/>
    </source>
</evidence>
<dbReference type="PANTHER" id="PTHR13620:SF109">
    <property type="entry name" value="3'-5' EXONUCLEASE"/>
    <property type="match status" value="1"/>
</dbReference>
<dbReference type="RefSeq" id="WP_153285164.1">
    <property type="nucleotide sequence ID" value="NZ_CP045644.1"/>
</dbReference>
<evidence type="ECO:0000256" key="7">
    <source>
        <dbReference type="ARBA" id="ARBA00042761"/>
    </source>
</evidence>
<evidence type="ECO:0000256" key="3">
    <source>
        <dbReference type="ARBA" id="ARBA00022801"/>
    </source>
</evidence>
<dbReference type="InterPro" id="IPR036397">
    <property type="entry name" value="RNaseH_sf"/>
</dbReference>
<dbReference type="GO" id="GO:0046872">
    <property type="term" value="F:metal ion binding"/>
    <property type="evidence" value="ECO:0007669"/>
    <property type="project" value="UniProtKB-KW"/>
</dbReference>
<dbReference type="CDD" id="cd06141">
    <property type="entry name" value="WRN_exo"/>
    <property type="match status" value="1"/>
</dbReference>
<feature type="domain" description="3'-5' exonuclease" evidence="8">
    <location>
        <begin position="37"/>
        <end position="208"/>
    </location>
</feature>
<dbReference type="GO" id="GO:0008408">
    <property type="term" value="F:3'-5' exonuclease activity"/>
    <property type="evidence" value="ECO:0007669"/>
    <property type="project" value="InterPro"/>
</dbReference>
<evidence type="ECO:0000256" key="4">
    <source>
        <dbReference type="ARBA" id="ARBA00022839"/>
    </source>
</evidence>
<accession>A0A5Q0ME94</accession>
<dbReference type="Gene3D" id="3.30.420.10">
    <property type="entry name" value="Ribonuclease H-like superfamily/Ribonuclease H"/>
    <property type="match status" value="1"/>
</dbReference>
<dbReference type="AlphaFoldDB" id="A0A5Q0ME94"/>
<dbReference type="InterPro" id="IPR051132">
    <property type="entry name" value="3-5_Exonuclease_domain"/>
</dbReference>
<name>A0A5Q0ME94_VARPD</name>
<organism evidence="9 10">
    <name type="scientific">Variovorax paradoxus</name>
    <dbReference type="NCBI Taxonomy" id="34073"/>
    <lineage>
        <taxon>Bacteria</taxon>
        <taxon>Pseudomonadati</taxon>
        <taxon>Pseudomonadota</taxon>
        <taxon>Betaproteobacteria</taxon>
        <taxon>Burkholderiales</taxon>
        <taxon>Comamonadaceae</taxon>
        <taxon>Variovorax</taxon>
    </lineage>
</organism>
<dbReference type="PANTHER" id="PTHR13620">
    <property type="entry name" value="3-5 EXONUCLEASE"/>
    <property type="match status" value="1"/>
</dbReference>
<keyword evidence="1" id="KW-0540">Nuclease</keyword>
<dbReference type="GO" id="GO:0006139">
    <property type="term" value="P:nucleobase-containing compound metabolic process"/>
    <property type="evidence" value="ECO:0007669"/>
    <property type="project" value="InterPro"/>
</dbReference>
<dbReference type="InterPro" id="IPR012337">
    <property type="entry name" value="RNaseH-like_sf"/>
</dbReference>
<gene>
    <name evidence="9" type="ORF">GFK26_30030</name>
</gene>
<evidence type="ECO:0000256" key="6">
    <source>
        <dbReference type="ARBA" id="ARBA00040531"/>
    </source>
</evidence>
<evidence type="ECO:0000313" key="10">
    <source>
        <dbReference type="Proteomes" id="UP000326780"/>
    </source>
</evidence>